<gene>
    <name evidence="2" type="ORF">CSSPJE1EN1_LOCUS4499</name>
</gene>
<dbReference type="Proteomes" id="UP001497444">
    <property type="component" value="Chromosome 12"/>
</dbReference>
<dbReference type="CDD" id="cd03135">
    <property type="entry name" value="GATase1_DJ-1"/>
    <property type="match status" value="2"/>
</dbReference>
<dbReference type="PANTHER" id="PTHR48094">
    <property type="entry name" value="PROTEIN/NUCLEIC ACID DEGLYCASE DJ-1-RELATED"/>
    <property type="match status" value="1"/>
</dbReference>
<dbReference type="InterPro" id="IPR029062">
    <property type="entry name" value="Class_I_gatase-like"/>
</dbReference>
<dbReference type="InterPro" id="IPR050325">
    <property type="entry name" value="Prot/Nucl_acid_deglycase"/>
</dbReference>
<dbReference type="InterPro" id="IPR002818">
    <property type="entry name" value="DJ-1/PfpI"/>
</dbReference>
<name>A0ABP0VYM8_9BRYO</name>
<protein>
    <recommendedName>
        <fullName evidence="1">DJ-1/PfpI domain-containing protein</fullName>
    </recommendedName>
</protein>
<evidence type="ECO:0000313" key="3">
    <source>
        <dbReference type="Proteomes" id="UP001497444"/>
    </source>
</evidence>
<dbReference type="InterPro" id="IPR006287">
    <property type="entry name" value="DJ-1"/>
</dbReference>
<accession>A0ABP0VYM8</accession>
<feature type="domain" description="DJ-1/PfpI" evidence="1">
    <location>
        <begin position="8"/>
        <end position="172"/>
    </location>
</feature>
<dbReference type="EMBL" id="OZ020107">
    <property type="protein sequence ID" value="CAK9259021.1"/>
    <property type="molecule type" value="Genomic_DNA"/>
</dbReference>
<feature type="domain" description="DJ-1/PfpI" evidence="1">
    <location>
        <begin position="215"/>
        <end position="376"/>
    </location>
</feature>
<dbReference type="Pfam" id="PF01965">
    <property type="entry name" value="DJ-1_PfpI"/>
    <property type="match status" value="2"/>
</dbReference>
<evidence type="ECO:0000313" key="2">
    <source>
        <dbReference type="EMBL" id="CAK9259021.1"/>
    </source>
</evidence>
<dbReference type="NCBIfam" id="TIGR01383">
    <property type="entry name" value="not_thiJ"/>
    <property type="match status" value="2"/>
</dbReference>
<dbReference type="PANTHER" id="PTHR48094:SF12">
    <property type="entry name" value="PARKINSON DISEASE PROTEIN 7 HOMOLOG"/>
    <property type="match status" value="1"/>
</dbReference>
<organism evidence="2 3">
    <name type="scientific">Sphagnum jensenii</name>
    <dbReference type="NCBI Taxonomy" id="128206"/>
    <lineage>
        <taxon>Eukaryota</taxon>
        <taxon>Viridiplantae</taxon>
        <taxon>Streptophyta</taxon>
        <taxon>Embryophyta</taxon>
        <taxon>Bryophyta</taxon>
        <taxon>Sphagnophytina</taxon>
        <taxon>Sphagnopsida</taxon>
        <taxon>Sphagnales</taxon>
        <taxon>Sphagnaceae</taxon>
        <taxon>Sphagnum</taxon>
    </lineage>
</organism>
<sequence>MDATEKRKKVLVPVANGTEEMEAVILIDVLRRAGADVTVASVEEEQHHIVAANGVVIVADALISECEGQEFDLVALPGGMPGSERLRDSKTLQQITKKQAESCQPYAAICAAPVVALQSWGLLKGLHATCHPSFADQLESAETAGSRVVKDNGLTTSQGPGSAFEFALSLTQQLYDHEKLALVRGPMVLPSNDGKESGKILFNEQKWPSNGVPHVLVPVANGSEEMEVVIIVDILRRAGAMVVVASVEEETTIVASRKVKLVADQLLSDIHETKFDLILLPGGMPGAERLQKSETLFNMLKDQVEGERVHGAICAAPAVVLQSHDLLQGKKATCHPGFTDKLKDQTAVEGRVVIDGLLVTSRGPGTAMEFALAIVEKLFGSKKAKELVSHLVIDE</sequence>
<evidence type="ECO:0000259" key="1">
    <source>
        <dbReference type="Pfam" id="PF01965"/>
    </source>
</evidence>
<dbReference type="Gene3D" id="3.40.50.880">
    <property type="match status" value="2"/>
</dbReference>
<proteinExistence type="predicted"/>
<dbReference type="SUPFAM" id="SSF52317">
    <property type="entry name" value="Class I glutamine amidotransferase-like"/>
    <property type="match status" value="2"/>
</dbReference>
<keyword evidence="3" id="KW-1185">Reference proteome</keyword>
<reference evidence="2" key="1">
    <citation type="submission" date="2024-02" db="EMBL/GenBank/DDBJ databases">
        <authorList>
            <consortium name="ELIXIR-Norway"/>
            <consortium name="Elixir Norway"/>
        </authorList>
    </citation>
    <scope>NUCLEOTIDE SEQUENCE</scope>
</reference>